<dbReference type="PANTHER" id="PTHR30118:SF11">
    <property type="entry name" value="HTH-TYPE TRANSCRIPTIONAL REGULATOR YIDZ"/>
    <property type="match status" value="1"/>
</dbReference>
<keyword evidence="2" id="KW-0805">Transcription regulation</keyword>
<dbReference type="Pfam" id="PF03466">
    <property type="entry name" value="LysR_substrate"/>
    <property type="match status" value="1"/>
</dbReference>
<accession>A0AAJ3LTR9</accession>
<dbReference type="PROSITE" id="PS50931">
    <property type="entry name" value="HTH_LYSR"/>
    <property type="match status" value="1"/>
</dbReference>
<dbReference type="InterPro" id="IPR050389">
    <property type="entry name" value="LysR-type_TF"/>
</dbReference>
<evidence type="ECO:0000313" key="6">
    <source>
        <dbReference type="EMBL" id="OAT46925.1"/>
    </source>
</evidence>
<comment type="similarity">
    <text evidence="1">Belongs to the LysR transcriptional regulatory family.</text>
</comment>
<dbReference type="InterPro" id="IPR036388">
    <property type="entry name" value="WH-like_DNA-bd_sf"/>
</dbReference>
<evidence type="ECO:0000313" key="7">
    <source>
        <dbReference type="Proteomes" id="UP000078250"/>
    </source>
</evidence>
<proteinExistence type="inferred from homology"/>
<dbReference type="PANTHER" id="PTHR30118">
    <property type="entry name" value="HTH-TYPE TRANSCRIPTIONAL REGULATOR LEUO-RELATED"/>
    <property type="match status" value="1"/>
</dbReference>
<dbReference type="Gene3D" id="1.10.10.10">
    <property type="entry name" value="Winged helix-like DNA-binding domain superfamily/Winged helix DNA-binding domain"/>
    <property type="match status" value="1"/>
</dbReference>
<keyword evidence="3" id="KW-0238">DNA-binding</keyword>
<dbReference type="InterPro" id="IPR005119">
    <property type="entry name" value="LysR_subst-bd"/>
</dbReference>
<reference evidence="6 7" key="1">
    <citation type="submission" date="2016-04" db="EMBL/GenBank/DDBJ databases">
        <title>ATOL: Assembling a taxonomically balanced genome-scale reconstruction of the evolutionary history of the Enterobacteriaceae.</title>
        <authorList>
            <person name="Plunkett G.III."/>
            <person name="Neeno-Eckwall E.C."/>
            <person name="Glasner J.D."/>
            <person name="Perna N.T."/>
        </authorList>
    </citation>
    <scope>NUCLEOTIDE SEQUENCE [LARGE SCALE GENOMIC DNA]</scope>
    <source>
        <strain evidence="6 7">ATCC 700826</strain>
    </source>
</reference>
<dbReference type="AlphaFoldDB" id="A0AAJ3LTR9"/>
<dbReference type="InterPro" id="IPR000847">
    <property type="entry name" value="LysR_HTH_N"/>
</dbReference>
<evidence type="ECO:0000256" key="1">
    <source>
        <dbReference type="ARBA" id="ARBA00009437"/>
    </source>
</evidence>
<dbReference type="Pfam" id="PF00126">
    <property type="entry name" value="HTH_1"/>
    <property type="match status" value="1"/>
</dbReference>
<dbReference type="NCBIfam" id="NF007581">
    <property type="entry name" value="PRK10216.1"/>
    <property type="match status" value="1"/>
</dbReference>
<gene>
    <name evidence="6" type="ORF">M997_1923</name>
</gene>
<dbReference type="Proteomes" id="UP000078250">
    <property type="component" value="Unassembled WGS sequence"/>
</dbReference>
<name>A0AAJ3LTR9_PROHU</name>
<dbReference type="CDD" id="cd08417">
    <property type="entry name" value="PBP2_Nitroaromatics_like"/>
    <property type="match status" value="1"/>
</dbReference>
<evidence type="ECO:0000256" key="3">
    <source>
        <dbReference type="ARBA" id="ARBA00023125"/>
    </source>
</evidence>
<sequence length="323" mass="37083">MHKPLHKMDLNLLVILQILLQERSVTLTAKWLSISPSAVSKALAKLRAWFDDPLFLRSPQGLIPTPLTLSIEGSLSDFINISHHITGKSNIDIPHGVRFHLVMESPLHQVMLPQFPQQILSYYPESTLQIRNWEYNSLAGIIDGDVDIGLVGREYYPRSKELLDLLPDVIDYEVLFSDTPLVYVHKNHPLLKGTWDLDTFLRYPHVSTEYDKRSHWALDDVLSEHGRLRNIVVTYTSFEQSLFMVAQSGHSLITCAPGYCLHYVRKVLPDLITLPIPLPTAISKQLDLPFIQLWHKRHSHNAKILWLRETIKNSVNKIVKQSD</sequence>
<protein>
    <submittedName>
        <fullName evidence="6">LysR family transcriptional regulator</fullName>
    </submittedName>
</protein>
<comment type="caution">
    <text evidence="6">The sequence shown here is derived from an EMBL/GenBank/DDBJ whole genome shotgun (WGS) entry which is preliminary data.</text>
</comment>
<evidence type="ECO:0000259" key="5">
    <source>
        <dbReference type="PROSITE" id="PS50931"/>
    </source>
</evidence>
<dbReference type="SUPFAM" id="SSF46785">
    <property type="entry name" value="Winged helix' DNA-binding domain"/>
    <property type="match status" value="1"/>
</dbReference>
<evidence type="ECO:0000256" key="4">
    <source>
        <dbReference type="ARBA" id="ARBA00023163"/>
    </source>
</evidence>
<evidence type="ECO:0000256" key="2">
    <source>
        <dbReference type="ARBA" id="ARBA00023015"/>
    </source>
</evidence>
<dbReference type="InterPro" id="IPR036390">
    <property type="entry name" value="WH_DNA-bd_sf"/>
</dbReference>
<dbReference type="GO" id="GO:0003677">
    <property type="term" value="F:DNA binding"/>
    <property type="evidence" value="ECO:0007669"/>
    <property type="project" value="UniProtKB-KW"/>
</dbReference>
<keyword evidence="4" id="KW-0804">Transcription</keyword>
<dbReference type="GO" id="GO:0003700">
    <property type="term" value="F:DNA-binding transcription factor activity"/>
    <property type="evidence" value="ECO:0007669"/>
    <property type="project" value="InterPro"/>
</dbReference>
<dbReference type="EMBL" id="LXEV01000022">
    <property type="protein sequence ID" value="OAT46925.1"/>
    <property type="molecule type" value="Genomic_DNA"/>
</dbReference>
<dbReference type="RefSeq" id="WP_064719903.1">
    <property type="nucleotide sequence ID" value="NZ_LXEV01000022.1"/>
</dbReference>
<feature type="domain" description="HTH lysR-type" evidence="5">
    <location>
        <begin position="8"/>
        <end position="65"/>
    </location>
</feature>
<organism evidence="6 7">
    <name type="scientific">Proteus hauseri ATCC 700826</name>
    <dbReference type="NCBI Taxonomy" id="1354271"/>
    <lineage>
        <taxon>Bacteria</taxon>
        <taxon>Pseudomonadati</taxon>
        <taxon>Pseudomonadota</taxon>
        <taxon>Gammaproteobacteria</taxon>
        <taxon>Enterobacterales</taxon>
        <taxon>Morganellaceae</taxon>
        <taxon>Proteus</taxon>
    </lineage>
</organism>
<dbReference type="Gene3D" id="3.40.190.10">
    <property type="entry name" value="Periplasmic binding protein-like II"/>
    <property type="match status" value="2"/>
</dbReference>
<keyword evidence="7" id="KW-1185">Reference proteome</keyword>
<dbReference type="InterPro" id="IPR037402">
    <property type="entry name" value="YidZ_PBP2"/>
</dbReference>
<dbReference type="SUPFAM" id="SSF53850">
    <property type="entry name" value="Periplasmic binding protein-like II"/>
    <property type="match status" value="1"/>
</dbReference>